<evidence type="ECO:0000313" key="2">
    <source>
        <dbReference type="Proteomes" id="UP000563094"/>
    </source>
</evidence>
<proteinExistence type="predicted"/>
<sequence length="73" mass="8471">MRTVLVFKTSVRTRRSVKQVTPLLNQLLDATDRWNFDLQDCDHILRVEAQAITPSVIIDRLRQAGFLCTELED</sequence>
<reference evidence="1 2" key="1">
    <citation type="submission" date="2020-08" db="EMBL/GenBank/DDBJ databases">
        <title>Genomic Encyclopedia of Type Strains, Phase IV (KMG-IV): sequencing the most valuable type-strain genomes for metagenomic binning, comparative biology and taxonomic classification.</title>
        <authorList>
            <person name="Goeker M."/>
        </authorList>
    </citation>
    <scope>NUCLEOTIDE SEQUENCE [LARGE SCALE GENOMIC DNA]</scope>
    <source>
        <strain evidence="1 2">DSM 29854</strain>
    </source>
</reference>
<dbReference type="Proteomes" id="UP000563094">
    <property type="component" value="Unassembled WGS sequence"/>
</dbReference>
<dbReference type="RefSeq" id="WP_182513688.1">
    <property type="nucleotide sequence ID" value="NZ_JACJIQ010000013.1"/>
</dbReference>
<dbReference type="AlphaFoldDB" id="A0A839GVN0"/>
<accession>A0A839GVN0</accession>
<name>A0A839GVN0_9BACT</name>
<protein>
    <submittedName>
        <fullName evidence="1">Uncharacterized protein</fullName>
    </submittedName>
</protein>
<keyword evidence="2" id="KW-1185">Reference proteome</keyword>
<comment type="caution">
    <text evidence="1">The sequence shown here is derived from an EMBL/GenBank/DDBJ whole genome shotgun (WGS) entry which is preliminary data.</text>
</comment>
<dbReference type="EMBL" id="JACJIQ010000013">
    <property type="protein sequence ID" value="MBA9078488.1"/>
    <property type="molecule type" value="Genomic_DNA"/>
</dbReference>
<gene>
    <name evidence="1" type="ORF">FHS90_003216</name>
</gene>
<organism evidence="1 2">
    <name type="scientific">Rufibacter quisquiliarum</name>
    <dbReference type="NCBI Taxonomy" id="1549639"/>
    <lineage>
        <taxon>Bacteria</taxon>
        <taxon>Pseudomonadati</taxon>
        <taxon>Bacteroidota</taxon>
        <taxon>Cytophagia</taxon>
        <taxon>Cytophagales</taxon>
        <taxon>Hymenobacteraceae</taxon>
        <taxon>Rufibacter</taxon>
    </lineage>
</organism>
<evidence type="ECO:0000313" key="1">
    <source>
        <dbReference type="EMBL" id="MBA9078488.1"/>
    </source>
</evidence>